<evidence type="ECO:0000256" key="6">
    <source>
        <dbReference type="ARBA" id="ARBA00023136"/>
    </source>
</evidence>
<feature type="transmembrane region" description="Helical" evidence="7">
    <location>
        <begin position="136"/>
        <end position="162"/>
    </location>
</feature>
<protein>
    <submittedName>
        <fullName evidence="9">Binding-protein-dependent transport systems inner membrane component</fullName>
    </submittedName>
</protein>
<evidence type="ECO:0000313" key="10">
    <source>
        <dbReference type="Proteomes" id="UP000008457"/>
    </source>
</evidence>
<evidence type="ECO:0000313" key="9">
    <source>
        <dbReference type="EMBL" id="AEE97733.1"/>
    </source>
</evidence>
<reference evidence="10" key="1">
    <citation type="submission" date="2010-11" db="EMBL/GenBank/DDBJ databases">
        <title>The complete genome of Mahella australiensis DSM 15567.</title>
        <authorList>
            <consortium name="US DOE Joint Genome Institute (JGI-PGF)"/>
            <person name="Lucas S."/>
            <person name="Copeland A."/>
            <person name="Lapidus A."/>
            <person name="Bruce D."/>
            <person name="Goodwin L."/>
            <person name="Pitluck S."/>
            <person name="Kyrpides N."/>
            <person name="Mavromatis K."/>
            <person name="Pagani I."/>
            <person name="Ivanova N."/>
            <person name="Teshima H."/>
            <person name="Brettin T."/>
            <person name="Detter J.C."/>
            <person name="Han C."/>
            <person name="Tapia R."/>
            <person name="Land M."/>
            <person name="Hauser L."/>
            <person name="Markowitz V."/>
            <person name="Cheng J.-F."/>
            <person name="Hugenholtz P."/>
            <person name="Woyke T."/>
            <person name="Wu D."/>
            <person name="Spring S."/>
            <person name="Pukall R."/>
            <person name="Steenblock K."/>
            <person name="Schneider S."/>
            <person name="Klenk H.-P."/>
            <person name="Eisen J.A."/>
        </authorList>
    </citation>
    <scope>NUCLEOTIDE SEQUENCE [LARGE SCALE GENOMIC DNA]</scope>
    <source>
        <strain evidence="10">DSM 15567 / CIP 107919 / 50-1 BON</strain>
    </source>
</reference>
<dbReference type="PANTHER" id="PTHR43744:SF8">
    <property type="entry name" value="SN-GLYCEROL-3-PHOSPHATE TRANSPORT SYSTEM PERMEASE PROTEIN UGPE"/>
    <property type="match status" value="1"/>
</dbReference>
<dbReference type="PANTHER" id="PTHR43744">
    <property type="entry name" value="ABC TRANSPORTER PERMEASE PROTEIN MG189-RELATED-RELATED"/>
    <property type="match status" value="1"/>
</dbReference>
<keyword evidence="10" id="KW-1185">Reference proteome</keyword>
<comment type="similarity">
    <text evidence="7">Belongs to the binding-protein-dependent transport system permease family.</text>
</comment>
<gene>
    <name evidence="9" type="ordered locus">Mahau_2588</name>
</gene>
<keyword evidence="4 7" id="KW-0812">Transmembrane</keyword>
<dbReference type="EMBL" id="CP002360">
    <property type="protein sequence ID" value="AEE97733.1"/>
    <property type="molecule type" value="Genomic_DNA"/>
</dbReference>
<name>F3ZY37_MAHA5</name>
<evidence type="ECO:0000256" key="4">
    <source>
        <dbReference type="ARBA" id="ARBA00022692"/>
    </source>
</evidence>
<feature type="transmembrane region" description="Helical" evidence="7">
    <location>
        <begin position="241"/>
        <end position="262"/>
    </location>
</feature>
<dbReference type="InterPro" id="IPR000515">
    <property type="entry name" value="MetI-like"/>
</dbReference>
<keyword evidence="3" id="KW-1003">Cell membrane</keyword>
<keyword evidence="5 7" id="KW-1133">Transmembrane helix</keyword>
<evidence type="ECO:0000256" key="1">
    <source>
        <dbReference type="ARBA" id="ARBA00004651"/>
    </source>
</evidence>
<dbReference type="HOGENOM" id="CLU_016047_1_2_9"/>
<dbReference type="InterPro" id="IPR035906">
    <property type="entry name" value="MetI-like_sf"/>
</dbReference>
<dbReference type="STRING" id="697281.Mahau_2588"/>
<reference evidence="9 10" key="2">
    <citation type="journal article" date="2011" name="Stand. Genomic Sci.">
        <title>Complete genome sequence of Mahella australiensis type strain (50-1 BON).</title>
        <authorList>
            <person name="Sikorski J."/>
            <person name="Teshima H."/>
            <person name="Nolan M."/>
            <person name="Lucas S."/>
            <person name="Hammon N."/>
            <person name="Deshpande S."/>
            <person name="Cheng J.F."/>
            <person name="Pitluck S."/>
            <person name="Liolios K."/>
            <person name="Pagani I."/>
            <person name="Ivanova N."/>
            <person name="Huntemann M."/>
            <person name="Mavromatis K."/>
            <person name="Ovchinikova G."/>
            <person name="Pati A."/>
            <person name="Tapia R."/>
            <person name="Han C."/>
            <person name="Goodwin L."/>
            <person name="Chen A."/>
            <person name="Palaniappan K."/>
            <person name="Land M."/>
            <person name="Hauser L."/>
            <person name="Ngatchou-Djao O.D."/>
            <person name="Rohde M."/>
            <person name="Pukall R."/>
            <person name="Spring S."/>
            <person name="Abt B."/>
            <person name="Goker M."/>
            <person name="Detter J.C."/>
            <person name="Woyke T."/>
            <person name="Bristow J."/>
            <person name="Markowitz V."/>
            <person name="Hugenholtz P."/>
            <person name="Eisen J.A."/>
            <person name="Kyrpides N.C."/>
            <person name="Klenk H.P."/>
            <person name="Lapidus A."/>
        </authorList>
    </citation>
    <scope>NUCLEOTIDE SEQUENCE [LARGE SCALE GENOMIC DNA]</scope>
    <source>
        <strain evidence="10">DSM 15567 / CIP 107919 / 50-1 BON</strain>
    </source>
</reference>
<dbReference type="GO" id="GO:0055085">
    <property type="term" value="P:transmembrane transport"/>
    <property type="evidence" value="ECO:0007669"/>
    <property type="project" value="InterPro"/>
</dbReference>
<evidence type="ECO:0000256" key="2">
    <source>
        <dbReference type="ARBA" id="ARBA00022448"/>
    </source>
</evidence>
<accession>F3ZY37</accession>
<evidence type="ECO:0000256" key="5">
    <source>
        <dbReference type="ARBA" id="ARBA00022989"/>
    </source>
</evidence>
<comment type="subcellular location">
    <subcellularLocation>
        <location evidence="1 7">Cell membrane</location>
        <topology evidence="1 7">Multi-pass membrane protein</topology>
    </subcellularLocation>
</comment>
<proteinExistence type="inferred from homology"/>
<dbReference type="Proteomes" id="UP000008457">
    <property type="component" value="Chromosome"/>
</dbReference>
<keyword evidence="2 7" id="KW-0813">Transport</keyword>
<evidence type="ECO:0000256" key="3">
    <source>
        <dbReference type="ARBA" id="ARBA00022475"/>
    </source>
</evidence>
<dbReference type="CDD" id="cd06261">
    <property type="entry name" value="TM_PBP2"/>
    <property type="match status" value="1"/>
</dbReference>
<organism evidence="9 10">
    <name type="scientific">Mahella australiensis (strain DSM 15567 / CIP 107919 / 50-1 BON)</name>
    <dbReference type="NCBI Taxonomy" id="697281"/>
    <lineage>
        <taxon>Bacteria</taxon>
        <taxon>Bacillati</taxon>
        <taxon>Bacillota</taxon>
        <taxon>Clostridia</taxon>
        <taxon>Thermoanaerobacterales</taxon>
        <taxon>Thermoanaerobacterales Family IV. Incertae Sedis</taxon>
        <taxon>Mahella</taxon>
    </lineage>
</organism>
<feature type="transmembrane region" description="Helical" evidence="7">
    <location>
        <begin position="74"/>
        <end position="95"/>
    </location>
</feature>
<dbReference type="RefSeq" id="WP_013782156.1">
    <property type="nucleotide sequence ID" value="NC_015520.1"/>
</dbReference>
<dbReference type="PROSITE" id="PS50928">
    <property type="entry name" value="ABC_TM1"/>
    <property type="match status" value="1"/>
</dbReference>
<dbReference type="Pfam" id="PF00528">
    <property type="entry name" value="BPD_transp_1"/>
    <property type="match status" value="1"/>
</dbReference>
<feature type="transmembrane region" description="Helical" evidence="7">
    <location>
        <begin position="107"/>
        <end position="130"/>
    </location>
</feature>
<dbReference type="GO" id="GO:0005886">
    <property type="term" value="C:plasma membrane"/>
    <property type="evidence" value="ECO:0007669"/>
    <property type="project" value="UniProtKB-SubCell"/>
</dbReference>
<sequence>MSKKRVGEVIFYIFMTLISIVWLVPIFFILITALKSNQDFYSRPIFSLPQTLQWGNFVKAWINGNLGVYMKNSFIISIIKVPLGILIEALAAFYITRLSNKNSGTRIFIFFLIGMMIPMQVTLIPLNIALSRLNLINTYLGIFIVYLGFGIPFGILVLRGFMRTIPKELDEAALIDGCSTARLFWNIILPLSKPALGTLMIMDFLSTWNEYLLASVFLTDDTMRTVPAGLASFIGQYSTNYGLLTAGALISIVPVLIVYICFQNTFVEGLAGAIKG</sequence>
<dbReference type="AlphaFoldDB" id="F3ZY37"/>
<dbReference type="Gene3D" id="1.10.3720.10">
    <property type="entry name" value="MetI-like"/>
    <property type="match status" value="1"/>
</dbReference>
<dbReference type="OrthoDB" id="61400at2"/>
<evidence type="ECO:0000259" key="8">
    <source>
        <dbReference type="PROSITE" id="PS50928"/>
    </source>
</evidence>
<feature type="domain" description="ABC transmembrane type-1" evidence="8">
    <location>
        <begin position="70"/>
        <end position="262"/>
    </location>
</feature>
<dbReference type="SUPFAM" id="SSF161098">
    <property type="entry name" value="MetI-like"/>
    <property type="match status" value="1"/>
</dbReference>
<dbReference type="eggNOG" id="COG0395">
    <property type="taxonomic scope" value="Bacteria"/>
</dbReference>
<dbReference type="KEGG" id="mas:Mahau_2588"/>
<keyword evidence="6 7" id="KW-0472">Membrane</keyword>
<feature type="transmembrane region" description="Helical" evidence="7">
    <location>
        <begin position="183"/>
        <end position="202"/>
    </location>
</feature>
<evidence type="ECO:0000256" key="7">
    <source>
        <dbReference type="RuleBase" id="RU363032"/>
    </source>
</evidence>
<feature type="transmembrane region" description="Helical" evidence="7">
    <location>
        <begin position="9"/>
        <end position="34"/>
    </location>
</feature>